<evidence type="ECO:0000313" key="1">
    <source>
        <dbReference type="EMBL" id="KAH3809277.1"/>
    </source>
</evidence>
<reference evidence="1" key="2">
    <citation type="submission" date="2020-11" db="EMBL/GenBank/DDBJ databases">
        <authorList>
            <person name="McCartney M.A."/>
            <person name="Auch B."/>
            <person name="Kono T."/>
            <person name="Mallez S."/>
            <person name="Becker A."/>
            <person name="Gohl D.M."/>
            <person name="Silverstein K.A.T."/>
            <person name="Koren S."/>
            <person name="Bechman K.B."/>
            <person name="Herman A."/>
            <person name="Abrahante J.E."/>
            <person name="Garbe J."/>
        </authorList>
    </citation>
    <scope>NUCLEOTIDE SEQUENCE</scope>
    <source>
        <strain evidence="1">Duluth1</strain>
        <tissue evidence="1">Whole animal</tissue>
    </source>
</reference>
<keyword evidence="2" id="KW-1185">Reference proteome</keyword>
<organism evidence="1 2">
    <name type="scientific">Dreissena polymorpha</name>
    <name type="common">Zebra mussel</name>
    <name type="synonym">Mytilus polymorpha</name>
    <dbReference type="NCBI Taxonomy" id="45954"/>
    <lineage>
        <taxon>Eukaryota</taxon>
        <taxon>Metazoa</taxon>
        <taxon>Spiralia</taxon>
        <taxon>Lophotrochozoa</taxon>
        <taxon>Mollusca</taxon>
        <taxon>Bivalvia</taxon>
        <taxon>Autobranchia</taxon>
        <taxon>Heteroconchia</taxon>
        <taxon>Euheterodonta</taxon>
        <taxon>Imparidentia</taxon>
        <taxon>Neoheterodontei</taxon>
        <taxon>Myida</taxon>
        <taxon>Dreissenoidea</taxon>
        <taxon>Dreissenidae</taxon>
        <taxon>Dreissena</taxon>
    </lineage>
</organism>
<dbReference type="AlphaFoldDB" id="A0A9D4G343"/>
<reference evidence="1" key="1">
    <citation type="journal article" date="2019" name="bioRxiv">
        <title>The Genome of the Zebra Mussel, Dreissena polymorpha: A Resource for Invasive Species Research.</title>
        <authorList>
            <person name="McCartney M.A."/>
            <person name="Auch B."/>
            <person name="Kono T."/>
            <person name="Mallez S."/>
            <person name="Zhang Y."/>
            <person name="Obille A."/>
            <person name="Becker A."/>
            <person name="Abrahante J.E."/>
            <person name="Garbe J."/>
            <person name="Badalamenti J.P."/>
            <person name="Herman A."/>
            <person name="Mangelson H."/>
            <person name="Liachko I."/>
            <person name="Sullivan S."/>
            <person name="Sone E.D."/>
            <person name="Koren S."/>
            <person name="Silverstein K.A.T."/>
            <person name="Beckman K.B."/>
            <person name="Gohl D.M."/>
        </authorList>
    </citation>
    <scope>NUCLEOTIDE SEQUENCE</scope>
    <source>
        <strain evidence="1">Duluth1</strain>
        <tissue evidence="1">Whole animal</tissue>
    </source>
</reference>
<protein>
    <submittedName>
        <fullName evidence="1">Uncharacterized protein</fullName>
    </submittedName>
</protein>
<evidence type="ECO:0000313" key="2">
    <source>
        <dbReference type="Proteomes" id="UP000828390"/>
    </source>
</evidence>
<gene>
    <name evidence="1" type="ORF">DPMN_137638</name>
</gene>
<proteinExistence type="predicted"/>
<dbReference type="Proteomes" id="UP000828390">
    <property type="component" value="Unassembled WGS sequence"/>
</dbReference>
<comment type="caution">
    <text evidence="1">The sequence shown here is derived from an EMBL/GenBank/DDBJ whole genome shotgun (WGS) entry which is preliminary data.</text>
</comment>
<sequence>MLLERYCACRGNSTLRAKYCDTTKYAVPGVRPQSRRIRFRRKLQSRERRDHVRRLRVHRQRDADFEHNQYGTGDH</sequence>
<dbReference type="EMBL" id="JAIWYP010000006">
    <property type="protein sequence ID" value="KAH3809277.1"/>
    <property type="molecule type" value="Genomic_DNA"/>
</dbReference>
<accession>A0A9D4G343</accession>
<name>A0A9D4G343_DREPO</name>